<evidence type="ECO:0000256" key="2">
    <source>
        <dbReference type="ARBA" id="ARBA00022723"/>
    </source>
</evidence>
<dbReference type="RefSeq" id="WP_330198676.1">
    <property type="nucleotide sequence ID" value="NZ_JAZDRP010000003.1"/>
</dbReference>
<keyword evidence="1 7" id="KW-0436">Ligase</keyword>
<dbReference type="InterPro" id="IPR020058">
    <property type="entry name" value="Glu/Gln-tRNA-synth_Ib_cat-dom"/>
</dbReference>
<dbReference type="InterPro" id="IPR014729">
    <property type="entry name" value="Rossmann-like_a/b/a_fold"/>
</dbReference>
<dbReference type="Pfam" id="PF00749">
    <property type="entry name" value="tRNA-synt_1c"/>
    <property type="match status" value="1"/>
</dbReference>
<dbReference type="EMBL" id="JAZDRP010000003">
    <property type="protein sequence ID" value="MEE2526017.1"/>
    <property type="molecule type" value="Genomic_DNA"/>
</dbReference>
<evidence type="ECO:0000256" key="5">
    <source>
        <dbReference type="ARBA" id="ARBA00022840"/>
    </source>
</evidence>
<keyword evidence="2" id="KW-0479">Metal-binding</keyword>
<keyword evidence="5 7" id="KW-0067">ATP-binding</keyword>
<gene>
    <name evidence="9" type="primary">gluQRS</name>
    <name evidence="9" type="ORF">V0U79_06530</name>
</gene>
<dbReference type="InterPro" id="IPR049940">
    <property type="entry name" value="GluQ/Sye"/>
</dbReference>
<keyword evidence="4" id="KW-0862">Zinc</keyword>
<keyword evidence="3 7" id="KW-0547">Nucleotide-binding</keyword>
<keyword evidence="6 7" id="KW-0030">Aminoacyl-tRNA synthetase</keyword>
<dbReference type="SUPFAM" id="SSF52374">
    <property type="entry name" value="Nucleotidylyl transferase"/>
    <property type="match status" value="1"/>
</dbReference>
<sequence>MSEFVTRFAPSPTGYLHKGHAFSALSAFDAARAADGRFLLRIEDIDTTRCKPEFEQAIHGDLAWLGLKWEAPVRRQSEHFPEYHAAIDQLAARGLVYRCFKTRKEILEDIARAPHHPGEGPDGAIYPRPAEPMSADEETERLDAGEAFAWRLSLRAVEAELGDLSRLTFIEEGHGPNGETGEIAIRADLIGDVIIGRKDVGTSYHLAVTMDDALQGISHVIRGEDLFFATSVHRILQSLLGLPVPVYRHHALLTGPDGKRLAKRDRSLTLKSIRDSGISARELRLQLGFNW</sequence>
<evidence type="ECO:0000256" key="7">
    <source>
        <dbReference type="RuleBase" id="RU363037"/>
    </source>
</evidence>
<keyword evidence="10" id="KW-1185">Reference proteome</keyword>
<dbReference type="InterPro" id="IPR000924">
    <property type="entry name" value="Glu/Gln-tRNA-synth"/>
</dbReference>
<evidence type="ECO:0000256" key="1">
    <source>
        <dbReference type="ARBA" id="ARBA00022598"/>
    </source>
</evidence>
<dbReference type="EC" id="6.1.1.-" evidence="9"/>
<accession>A0ABU7LQ40</accession>
<protein>
    <submittedName>
        <fullName evidence="9">tRNA glutamyl-Q(34) synthetase GluQRS</fullName>
        <ecNumber evidence="9">6.1.1.-</ecNumber>
    </submittedName>
</protein>
<comment type="caution">
    <text evidence="9">The sequence shown here is derived from an EMBL/GenBank/DDBJ whole genome shotgun (WGS) entry which is preliminary data.</text>
</comment>
<proteinExistence type="inferred from homology"/>
<dbReference type="PRINTS" id="PR00987">
    <property type="entry name" value="TRNASYNTHGLU"/>
</dbReference>
<evidence type="ECO:0000256" key="4">
    <source>
        <dbReference type="ARBA" id="ARBA00022833"/>
    </source>
</evidence>
<evidence type="ECO:0000256" key="3">
    <source>
        <dbReference type="ARBA" id="ARBA00022741"/>
    </source>
</evidence>
<dbReference type="GO" id="GO:0016874">
    <property type="term" value="F:ligase activity"/>
    <property type="evidence" value="ECO:0007669"/>
    <property type="project" value="UniProtKB-KW"/>
</dbReference>
<evidence type="ECO:0000259" key="8">
    <source>
        <dbReference type="Pfam" id="PF00749"/>
    </source>
</evidence>
<dbReference type="PANTHER" id="PTHR43311">
    <property type="entry name" value="GLUTAMATE--TRNA LIGASE"/>
    <property type="match status" value="1"/>
</dbReference>
<dbReference type="Proteomes" id="UP001354971">
    <property type="component" value="Unassembled WGS sequence"/>
</dbReference>
<reference evidence="9 10" key="1">
    <citation type="submission" date="2024-01" db="EMBL/GenBank/DDBJ databases">
        <title>Hyphobacterium bacterium isolated from marine sediment.</title>
        <authorList>
            <person name="Zhao S."/>
        </authorList>
    </citation>
    <scope>NUCLEOTIDE SEQUENCE [LARGE SCALE GENOMIC DNA]</scope>
    <source>
        <strain evidence="10">HN65</strain>
    </source>
</reference>
<comment type="similarity">
    <text evidence="7">Belongs to the class-I aminoacyl-tRNA synthetase family.</text>
</comment>
<feature type="domain" description="Glutamyl/glutaminyl-tRNA synthetase class Ib catalytic" evidence="8">
    <location>
        <begin position="5"/>
        <end position="275"/>
    </location>
</feature>
<keyword evidence="7" id="KW-0648">Protein biosynthesis</keyword>
<evidence type="ECO:0000313" key="10">
    <source>
        <dbReference type="Proteomes" id="UP001354971"/>
    </source>
</evidence>
<dbReference type="Gene3D" id="3.40.50.620">
    <property type="entry name" value="HUPs"/>
    <property type="match status" value="1"/>
</dbReference>
<dbReference type="PANTHER" id="PTHR43311:SF1">
    <property type="entry name" value="GLUTAMYL-Q TRNA(ASP) SYNTHETASE"/>
    <property type="match status" value="1"/>
</dbReference>
<dbReference type="NCBIfam" id="NF004315">
    <property type="entry name" value="PRK05710.1-4"/>
    <property type="match status" value="1"/>
</dbReference>
<organism evidence="9 10">
    <name type="scientific">Hyphobacterium lacteum</name>
    <dbReference type="NCBI Taxonomy" id="3116575"/>
    <lineage>
        <taxon>Bacteria</taxon>
        <taxon>Pseudomonadati</taxon>
        <taxon>Pseudomonadota</taxon>
        <taxon>Alphaproteobacteria</taxon>
        <taxon>Maricaulales</taxon>
        <taxon>Maricaulaceae</taxon>
        <taxon>Hyphobacterium</taxon>
    </lineage>
</organism>
<name>A0ABU7LQ40_9PROT</name>
<evidence type="ECO:0000256" key="6">
    <source>
        <dbReference type="ARBA" id="ARBA00023146"/>
    </source>
</evidence>
<evidence type="ECO:0000313" key="9">
    <source>
        <dbReference type="EMBL" id="MEE2526017.1"/>
    </source>
</evidence>